<dbReference type="EMBL" id="CP053840">
    <property type="protein sequence ID" value="QKF67202.1"/>
    <property type="molecule type" value="Genomic_DNA"/>
</dbReference>
<reference evidence="2 3" key="1">
    <citation type="submission" date="2020-05" db="EMBL/GenBank/DDBJ databases">
        <title>Complete genome sequencing of Campylobacter and Arcobacter type strains.</title>
        <authorList>
            <person name="Miller W.G."/>
            <person name="Yee E."/>
        </authorList>
    </citation>
    <scope>NUCLEOTIDE SEQUENCE [LARGE SCALE GENOMIC DNA]</scope>
    <source>
        <strain evidence="2 3">LMG 26156</strain>
    </source>
</reference>
<keyword evidence="2" id="KW-0282">Flagellum</keyword>
<organism evidence="2 3">
    <name type="scientific">Arcobacter venerupis</name>
    <dbReference type="NCBI Taxonomy" id="1054033"/>
    <lineage>
        <taxon>Bacteria</taxon>
        <taxon>Pseudomonadati</taxon>
        <taxon>Campylobacterota</taxon>
        <taxon>Epsilonproteobacteria</taxon>
        <taxon>Campylobacterales</taxon>
        <taxon>Arcobacteraceae</taxon>
        <taxon>Arcobacter</taxon>
    </lineage>
</organism>
<dbReference type="Pfam" id="PF00669">
    <property type="entry name" value="Flagellin_N"/>
    <property type="match status" value="1"/>
</dbReference>
<keyword evidence="2" id="KW-0969">Cilium</keyword>
<gene>
    <name evidence="2" type="ORF">AVENP_1656</name>
</gene>
<dbReference type="PANTHER" id="PTHR42792">
    <property type="entry name" value="FLAGELLIN"/>
    <property type="match status" value="1"/>
</dbReference>
<dbReference type="Proteomes" id="UP000503482">
    <property type="component" value="Chromosome"/>
</dbReference>
<dbReference type="RefSeq" id="WP_128360147.1">
    <property type="nucleotide sequence ID" value="NZ_CP053840.1"/>
</dbReference>
<feature type="domain" description="Flagellin N-terminal" evidence="1">
    <location>
        <begin position="11"/>
        <end position="136"/>
    </location>
</feature>
<dbReference type="SUPFAM" id="SSF64518">
    <property type="entry name" value="Phase 1 flagellin"/>
    <property type="match status" value="1"/>
</dbReference>
<accession>A0AAE7BBA2</accession>
<evidence type="ECO:0000259" key="1">
    <source>
        <dbReference type="Pfam" id="PF00669"/>
    </source>
</evidence>
<dbReference type="Gene3D" id="1.20.1330.10">
    <property type="entry name" value="f41 fragment of flagellin, N-terminal domain"/>
    <property type="match status" value="2"/>
</dbReference>
<keyword evidence="3" id="KW-1185">Reference proteome</keyword>
<dbReference type="PANTHER" id="PTHR42792:SF1">
    <property type="entry name" value="FLAGELLAR HOOK-ASSOCIATED PROTEIN 3"/>
    <property type="match status" value="1"/>
</dbReference>
<dbReference type="AlphaFoldDB" id="A0AAE7BBA2"/>
<evidence type="ECO:0000313" key="2">
    <source>
        <dbReference type="EMBL" id="QKF67202.1"/>
    </source>
</evidence>
<dbReference type="KEGG" id="avp:AVENP_1656"/>
<dbReference type="GO" id="GO:0005198">
    <property type="term" value="F:structural molecule activity"/>
    <property type="evidence" value="ECO:0007669"/>
    <property type="project" value="InterPro"/>
</dbReference>
<dbReference type="GO" id="GO:0009288">
    <property type="term" value="C:bacterial-type flagellum"/>
    <property type="evidence" value="ECO:0007669"/>
    <property type="project" value="InterPro"/>
</dbReference>
<dbReference type="InterPro" id="IPR001029">
    <property type="entry name" value="Flagellin_N"/>
</dbReference>
<keyword evidence="2" id="KW-0966">Cell projection</keyword>
<sequence length="377" mass="40984">MVSSINTIMYNLSLLNSRNEKVTYGLSSEKALQNGSDDSIQYNQILSVNNSVTSYSSILDRIKLSSSYNTTSDTAAASIKDSIESAKSLVLKATTATTNSDGKESIANELESLKDTIYSLSNSTVNNQYLFSGKSTTTQPFVKDETTGKVSYVSSNDNKTVNVETNTYNTQGVNGIELLYHTNETAQAGEDLTFNENEIVLDKNGNQYKLLDTDNDGSFDGLYLNGDSSNTPLSITDNGDGTFTTTNTGTSTLESKRSIFDDLDEIINALKQQDSNGNAISEDEANTILSTSAEKIDNAYDNVNLAHSQLGIRTASIENYQSIVQSKVTNFKLIQESVSKADLTALAVESQSLENTYTALYSTINKVNNLSLVKYLD</sequence>
<dbReference type="InterPro" id="IPR001492">
    <property type="entry name" value="Flagellin"/>
</dbReference>
<evidence type="ECO:0000313" key="3">
    <source>
        <dbReference type="Proteomes" id="UP000503482"/>
    </source>
</evidence>
<proteinExistence type="predicted"/>
<protein>
    <submittedName>
        <fullName evidence="2">Distal flagellar hook-filament junction protein FlgL</fullName>
    </submittedName>
</protein>
<name>A0AAE7BBA2_9BACT</name>